<keyword evidence="2" id="KW-1185">Reference proteome</keyword>
<dbReference type="EMBL" id="CAAALY010244232">
    <property type="protein sequence ID" value="VEL32483.1"/>
    <property type="molecule type" value="Genomic_DNA"/>
</dbReference>
<dbReference type="AlphaFoldDB" id="A0A3S5FFL0"/>
<accession>A0A3S5FFL0</accession>
<sequence>MGDVSEAELLTMGGWKLSSVGYCKAEGFCMMTSGIRHSLGKGARMSVNLWAACQPQLHLRAGETLLDLSKISTAFS</sequence>
<name>A0A3S5FFL0_9PLAT</name>
<gene>
    <name evidence="1" type="ORF">PXEA_LOCUS25923</name>
</gene>
<evidence type="ECO:0000313" key="1">
    <source>
        <dbReference type="EMBL" id="VEL32483.1"/>
    </source>
</evidence>
<evidence type="ECO:0000313" key="2">
    <source>
        <dbReference type="Proteomes" id="UP000784294"/>
    </source>
</evidence>
<proteinExistence type="predicted"/>
<dbReference type="Proteomes" id="UP000784294">
    <property type="component" value="Unassembled WGS sequence"/>
</dbReference>
<organism evidence="1 2">
    <name type="scientific">Protopolystoma xenopodis</name>
    <dbReference type="NCBI Taxonomy" id="117903"/>
    <lineage>
        <taxon>Eukaryota</taxon>
        <taxon>Metazoa</taxon>
        <taxon>Spiralia</taxon>
        <taxon>Lophotrochozoa</taxon>
        <taxon>Platyhelminthes</taxon>
        <taxon>Monogenea</taxon>
        <taxon>Polyopisthocotylea</taxon>
        <taxon>Polystomatidea</taxon>
        <taxon>Polystomatidae</taxon>
        <taxon>Protopolystoma</taxon>
    </lineage>
</organism>
<reference evidence="1" key="1">
    <citation type="submission" date="2018-11" db="EMBL/GenBank/DDBJ databases">
        <authorList>
            <consortium name="Pathogen Informatics"/>
        </authorList>
    </citation>
    <scope>NUCLEOTIDE SEQUENCE</scope>
</reference>
<protein>
    <submittedName>
        <fullName evidence="1">Uncharacterized protein</fullName>
    </submittedName>
</protein>
<comment type="caution">
    <text evidence="1">The sequence shown here is derived from an EMBL/GenBank/DDBJ whole genome shotgun (WGS) entry which is preliminary data.</text>
</comment>